<reference evidence="4 5" key="1">
    <citation type="journal article" date="2018" name="Elife">
        <title>Discovery and characterization of a prevalent human gut bacterial enzyme sufficient for the inactivation of a family of plant toxins.</title>
        <authorList>
            <person name="Koppel N."/>
            <person name="Bisanz J.E."/>
            <person name="Pandelia M.E."/>
            <person name="Turnbaugh P.J."/>
            <person name="Balskus E.P."/>
        </authorList>
    </citation>
    <scope>NUCLEOTIDE SEQUENCE [LARGE SCALE GENOMIC DNA]</scope>
    <source>
        <strain evidence="4 5">MR1 #12</strain>
    </source>
</reference>
<feature type="domain" description="Recombinase" evidence="3">
    <location>
        <begin position="168"/>
        <end position="312"/>
    </location>
</feature>
<dbReference type="PANTHER" id="PTHR30461:SF23">
    <property type="entry name" value="DNA RECOMBINASE-RELATED"/>
    <property type="match status" value="1"/>
</dbReference>
<evidence type="ECO:0008006" key="6">
    <source>
        <dbReference type="Google" id="ProtNLM"/>
    </source>
</evidence>
<evidence type="ECO:0000259" key="3">
    <source>
        <dbReference type="PROSITE" id="PS51737"/>
    </source>
</evidence>
<organism evidence="4 5">
    <name type="scientific">Eggerthella lenta</name>
    <name type="common">Eubacterium lentum</name>
    <dbReference type="NCBI Taxonomy" id="84112"/>
    <lineage>
        <taxon>Bacteria</taxon>
        <taxon>Bacillati</taxon>
        <taxon>Actinomycetota</taxon>
        <taxon>Coriobacteriia</taxon>
        <taxon>Eggerthellales</taxon>
        <taxon>Eggerthellaceae</taxon>
        <taxon>Eggerthella</taxon>
    </lineage>
</organism>
<name>A0A369MQT3_EGGLN</name>
<dbReference type="PROSITE" id="PS51737">
    <property type="entry name" value="RECOMBINASE_DNA_BIND"/>
    <property type="match status" value="1"/>
</dbReference>
<dbReference type="Proteomes" id="UP000253752">
    <property type="component" value="Unassembled WGS sequence"/>
</dbReference>
<evidence type="ECO:0000259" key="2">
    <source>
        <dbReference type="PROSITE" id="PS51736"/>
    </source>
</evidence>
<dbReference type="Pfam" id="PF00239">
    <property type="entry name" value="Resolvase"/>
    <property type="match status" value="1"/>
</dbReference>
<feature type="region of interest" description="Disordered" evidence="1">
    <location>
        <begin position="378"/>
        <end position="398"/>
    </location>
</feature>
<sequence>MIALYMRLSRADGDLEGVGAVSNSIANQRAMLRSFVERDPGLACQPVEEFVDDGFSGSSFERPEVRRMLALCKEGRVSCVIVKDLSRFAREYIDAGTYIEQVFPFLRVRFVSIAEGYDSAACSLDSAAPGIAIRNIANAAYCRDTSIRVRSALQTKWRRGLRPHPTPPFGYMVDPADRMRLAPDERFAPGVRRLFELAAELADPRLVAAALDADGIETPGVAYRRLGLYGYGKRPEPKSRRWTGTQVQKIVGDPVYTGTLVTGKTRRRVMNRHPVDVVPESERYVTEGAHPALVADGLWRAAQACLRTKEHLKGVGKSAPKSPFARGLLRRAECGHSLSYRAWKAGGAFTCKCDCAGGDRRRVTEDEVADAIAAAMREGGSTSRPCAEREPDRKPKPRVTAAAKLAAYERYAFGKATAADLEVLGTPATAAAQHAAASASLLPSGADRLLEADGEKERAALLSALEEHRLDDVDRALLRRIVEKVLVREGPRLEVVMR</sequence>
<dbReference type="Gene3D" id="3.90.1750.20">
    <property type="entry name" value="Putative Large Serine Recombinase, Chain B, Domain 2"/>
    <property type="match status" value="1"/>
</dbReference>
<dbReference type="GO" id="GO:0000150">
    <property type="term" value="F:DNA strand exchange activity"/>
    <property type="evidence" value="ECO:0007669"/>
    <property type="project" value="InterPro"/>
</dbReference>
<dbReference type="RefSeq" id="WP_114516467.1">
    <property type="nucleotide sequence ID" value="NZ_CACRTT010000032.1"/>
</dbReference>
<dbReference type="InterPro" id="IPR038109">
    <property type="entry name" value="DNA_bind_recomb_sf"/>
</dbReference>
<gene>
    <name evidence="4" type="ORF">C1872_08740</name>
</gene>
<dbReference type="GO" id="GO:0003677">
    <property type="term" value="F:DNA binding"/>
    <property type="evidence" value="ECO:0007669"/>
    <property type="project" value="InterPro"/>
</dbReference>
<dbReference type="InterPro" id="IPR050639">
    <property type="entry name" value="SSR_resolvase"/>
</dbReference>
<dbReference type="InterPro" id="IPR006119">
    <property type="entry name" value="Resolv_N"/>
</dbReference>
<dbReference type="InterPro" id="IPR036162">
    <property type="entry name" value="Resolvase-like_N_sf"/>
</dbReference>
<dbReference type="AlphaFoldDB" id="A0A369MQT3"/>
<dbReference type="PROSITE" id="PS51736">
    <property type="entry name" value="RECOMBINASES_3"/>
    <property type="match status" value="1"/>
</dbReference>
<evidence type="ECO:0000313" key="4">
    <source>
        <dbReference type="EMBL" id="RDB79094.1"/>
    </source>
</evidence>
<evidence type="ECO:0000313" key="5">
    <source>
        <dbReference type="Proteomes" id="UP000253752"/>
    </source>
</evidence>
<proteinExistence type="predicted"/>
<dbReference type="EMBL" id="PPTX01000012">
    <property type="protein sequence ID" value="RDB79094.1"/>
    <property type="molecule type" value="Genomic_DNA"/>
</dbReference>
<feature type="domain" description="Resolvase/invertase-type recombinase catalytic" evidence="2">
    <location>
        <begin position="1"/>
        <end position="160"/>
    </location>
</feature>
<protein>
    <recommendedName>
        <fullName evidence="6">Recombinase</fullName>
    </recommendedName>
</protein>
<dbReference type="Pfam" id="PF07508">
    <property type="entry name" value="Recombinase"/>
    <property type="match status" value="1"/>
</dbReference>
<dbReference type="Gene3D" id="3.40.50.1390">
    <property type="entry name" value="Resolvase, N-terminal catalytic domain"/>
    <property type="match status" value="1"/>
</dbReference>
<dbReference type="InterPro" id="IPR011109">
    <property type="entry name" value="DNA_bind_recombinase_dom"/>
</dbReference>
<dbReference type="SUPFAM" id="SSF53041">
    <property type="entry name" value="Resolvase-like"/>
    <property type="match status" value="1"/>
</dbReference>
<comment type="caution">
    <text evidence="4">The sequence shown here is derived from an EMBL/GenBank/DDBJ whole genome shotgun (WGS) entry which is preliminary data.</text>
</comment>
<dbReference type="PANTHER" id="PTHR30461">
    <property type="entry name" value="DNA-INVERTASE FROM LAMBDOID PROPHAGE"/>
    <property type="match status" value="1"/>
</dbReference>
<evidence type="ECO:0000256" key="1">
    <source>
        <dbReference type="SAM" id="MobiDB-lite"/>
    </source>
</evidence>
<accession>A0A369MQT3</accession>
<dbReference type="SMART" id="SM00857">
    <property type="entry name" value="Resolvase"/>
    <property type="match status" value="1"/>
</dbReference>
<dbReference type="GeneID" id="69511263"/>